<organism evidence="1 2">
    <name type="scientific">Hyalomma asiaticum</name>
    <name type="common">Tick</name>
    <dbReference type="NCBI Taxonomy" id="266040"/>
    <lineage>
        <taxon>Eukaryota</taxon>
        <taxon>Metazoa</taxon>
        <taxon>Ecdysozoa</taxon>
        <taxon>Arthropoda</taxon>
        <taxon>Chelicerata</taxon>
        <taxon>Arachnida</taxon>
        <taxon>Acari</taxon>
        <taxon>Parasitiformes</taxon>
        <taxon>Ixodida</taxon>
        <taxon>Ixodoidea</taxon>
        <taxon>Ixodidae</taxon>
        <taxon>Hyalomminae</taxon>
        <taxon>Hyalomma</taxon>
    </lineage>
</organism>
<dbReference type="Proteomes" id="UP000821845">
    <property type="component" value="Chromosome 1"/>
</dbReference>
<reference evidence="1" key="1">
    <citation type="submission" date="2020-05" db="EMBL/GenBank/DDBJ databases">
        <title>Large-scale comparative analyses of tick genomes elucidate their genetic diversity and vector capacities.</title>
        <authorList>
            <person name="Jia N."/>
            <person name="Wang J."/>
            <person name="Shi W."/>
            <person name="Du L."/>
            <person name="Sun Y."/>
            <person name="Zhan W."/>
            <person name="Jiang J."/>
            <person name="Wang Q."/>
            <person name="Zhang B."/>
            <person name="Ji P."/>
            <person name="Sakyi L.B."/>
            <person name="Cui X."/>
            <person name="Yuan T."/>
            <person name="Jiang B."/>
            <person name="Yang W."/>
            <person name="Lam T.T.-Y."/>
            <person name="Chang Q."/>
            <person name="Ding S."/>
            <person name="Wang X."/>
            <person name="Zhu J."/>
            <person name="Ruan X."/>
            <person name="Zhao L."/>
            <person name="Wei J."/>
            <person name="Que T."/>
            <person name="Du C."/>
            <person name="Cheng J."/>
            <person name="Dai P."/>
            <person name="Han X."/>
            <person name="Huang E."/>
            <person name="Gao Y."/>
            <person name="Liu J."/>
            <person name="Shao H."/>
            <person name="Ye R."/>
            <person name="Li L."/>
            <person name="Wei W."/>
            <person name="Wang X."/>
            <person name="Wang C."/>
            <person name="Yang T."/>
            <person name="Huo Q."/>
            <person name="Li W."/>
            <person name="Guo W."/>
            <person name="Chen H."/>
            <person name="Zhou L."/>
            <person name="Ni X."/>
            <person name="Tian J."/>
            <person name="Zhou Y."/>
            <person name="Sheng Y."/>
            <person name="Liu T."/>
            <person name="Pan Y."/>
            <person name="Xia L."/>
            <person name="Li J."/>
            <person name="Zhao F."/>
            <person name="Cao W."/>
        </authorList>
    </citation>
    <scope>NUCLEOTIDE SEQUENCE</scope>
    <source>
        <strain evidence="1">Hyas-2018</strain>
    </source>
</reference>
<sequence>MPAENGTGSDMPSVGAAPVHKRLNNEGPSGPPESKRQQTEPSDHESTVIGDDNVADMEDVDEDGFKVVRHRKGRTVGVPVLITATEQGRDLRQVNPITLYSDIEGMLGAAPIRSRFTVQGALLLDVQTEKQANTLLQCKTISNIAVNACVPNAYLKNTCVIRGVPKWYSDQELMAFLRPQGVFSARRMIRRIQTNSTWESRRTDSVVLTFAPNTERPEEINLGFTLHKVIDHVEVPPRSAALERKKRFIAGPKSHRDSSSEKEAANSPKEGSRFDYTRDFPRLKLLDNTSNISAKTVKKSVTTANQKAIPKRNSQLALENTTTFVDAPVAPTSTEAVASDSVSPRSSDRPYASTLSPTRATTEASHSSSSDCDQVLRALFMALRSHIARMPESSAKELLQVVLALESVILSAASSH</sequence>
<evidence type="ECO:0000313" key="1">
    <source>
        <dbReference type="EMBL" id="KAH6948374.1"/>
    </source>
</evidence>
<gene>
    <name evidence="1" type="ORF">HPB50_023824</name>
</gene>
<keyword evidence="2" id="KW-1185">Reference proteome</keyword>
<evidence type="ECO:0000313" key="2">
    <source>
        <dbReference type="Proteomes" id="UP000821845"/>
    </source>
</evidence>
<comment type="caution">
    <text evidence="1">The sequence shown here is derived from an EMBL/GenBank/DDBJ whole genome shotgun (WGS) entry which is preliminary data.</text>
</comment>
<dbReference type="EMBL" id="CM023481">
    <property type="protein sequence ID" value="KAH6948374.1"/>
    <property type="molecule type" value="Genomic_DNA"/>
</dbReference>
<protein>
    <submittedName>
        <fullName evidence="1">Uncharacterized protein</fullName>
    </submittedName>
</protein>
<name>A0ACB7TQB9_HYAAI</name>
<proteinExistence type="predicted"/>
<accession>A0ACB7TQB9</accession>